<protein>
    <submittedName>
        <fullName evidence="1">Uncharacterized protein</fullName>
    </submittedName>
</protein>
<proteinExistence type="predicted"/>
<organism evidence="1">
    <name type="scientific">bioreactor metagenome</name>
    <dbReference type="NCBI Taxonomy" id="1076179"/>
    <lineage>
        <taxon>unclassified sequences</taxon>
        <taxon>metagenomes</taxon>
        <taxon>ecological metagenomes</taxon>
    </lineage>
</organism>
<name>A0A645BFP2_9ZZZZ</name>
<sequence length="39" mass="4420">MIAGGMNEVKKMGKDSLCRHGGSRKYRLGARDKKHNIYI</sequence>
<gene>
    <name evidence="1" type="ORF">SDC9_111043</name>
</gene>
<dbReference type="EMBL" id="VSSQ01019800">
    <property type="protein sequence ID" value="MPM64157.1"/>
    <property type="molecule type" value="Genomic_DNA"/>
</dbReference>
<comment type="caution">
    <text evidence="1">The sequence shown here is derived from an EMBL/GenBank/DDBJ whole genome shotgun (WGS) entry which is preliminary data.</text>
</comment>
<dbReference type="AlphaFoldDB" id="A0A645BFP2"/>
<accession>A0A645BFP2</accession>
<reference evidence="1" key="1">
    <citation type="submission" date="2019-08" db="EMBL/GenBank/DDBJ databases">
        <authorList>
            <person name="Kucharzyk K."/>
            <person name="Murdoch R.W."/>
            <person name="Higgins S."/>
            <person name="Loffler F."/>
        </authorList>
    </citation>
    <scope>NUCLEOTIDE SEQUENCE</scope>
</reference>
<evidence type="ECO:0000313" key="1">
    <source>
        <dbReference type="EMBL" id="MPM64157.1"/>
    </source>
</evidence>